<accession>A0ACB6R9G0</accession>
<dbReference type="EMBL" id="MU003496">
    <property type="protein sequence ID" value="KAF2475403.1"/>
    <property type="molecule type" value="Genomic_DNA"/>
</dbReference>
<feature type="non-terminal residue" evidence="1">
    <location>
        <position position="339"/>
    </location>
</feature>
<dbReference type="Proteomes" id="UP000799755">
    <property type="component" value="Unassembled WGS sequence"/>
</dbReference>
<name>A0ACB6R9G0_9PLEO</name>
<feature type="non-terminal residue" evidence="1">
    <location>
        <position position="1"/>
    </location>
</feature>
<keyword evidence="2" id="KW-1185">Reference proteome</keyword>
<proteinExistence type="predicted"/>
<sequence length="339" mass="37206">STLSVRLGSCLSKCGGGFSWYTGSEISNRMIGWLIPVLVLIGNMHMPPLSGKYKAFSILHFIGDPIDSILSLQHTLGIRHAAHVWAGKTVTEHSLTGRVAPQDLAAVFWAFDTLNAGSSNTPIRILEPLLHLPDFPFAVNEAAADIRNTTVKESARTYLAILIYLSTVATAFIKASSSTTQFASRPGNRVALAMLYCWLLPAILLSTSAARFTTSDACIRAIKRFTRHLRHPKFTDTSLLPAQFHSHITTMARTTHSVQDASPWSGAIYVYRPCKPFISHPFPYYPSPVSMLLLSIIPILISMCVAIAISYNTPTIGFGCRSIAEISISCMWLFSFLIT</sequence>
<protein>
    <submittedName>
        <fullName evidence="1">Uncharacterized protein</fullName>
    </submittedName>
</protein>
<comment type="caution">
    <text evidence="1">The sequence shown here is derived from an EMBL/GenBank/DDBJ whole genome shotgun (WGS) entry which is preliminary data.</text>
</comment>
<evidence type="ECO:0000313" key="1">
    <source>
        <dbReference type="EMBL" id="KAF2475403.1"/>
    </source>
</evidence>
<organism evidence="1 2">
    <name type="scientific">Lindgomyces ingoldianus</name>
    <dbReference type="NCBI Taxonomy" id="673940"/>
    <lineage>
        <taxon>Eukaryota</taxon>
        <taxon>Fungi</taxon>
        <taxon>Dikarya</taxon>
        <taxon>Ascomycota</taxon>
        <taxon>Pezizomycotina</taxon>
        <taxon>Dothideomycetes</taxon>
        <taxon>Pleosporomycetidae</taxon>
        <taxon>Pleosporales</taxon>
        <taxon>Lindgomycetaceae</taxon>
        <taxon>Lindgomyces</taxon>
    </lineage>
</organism>
<gene>
    <name evidence="1" type="ORF">BDR25DRAFT_155634</name>
</gene>
<evidence type="ECO:0000313" key="2">
    <source>
        <dbReference type="Proteomes" id="UP000799755"/>
    </source>
</evidence>
<reference evidence="1" key="1">
    <citation type="journal article" date="2020" name="Stud. Mycol.">
        <title>101 Dothideomycetes genomes: a test case for predicting lifestyles and emergence of pathogens.</title>
        <authorList>
            <person name="Haridas S."/>
            <person name="Albert R."/>
            <person name="Binder M."/>
            <person name="Bloem J."/>
            <person name="Labutti K."/>
            <person name="Salamov A."/>
            <person name="Andreopoulos B."/>
            <person name="Baker S."/>
            <person name="Barry K."/>
            <person name="Bills G."/>
            <person name="Bluhm B."/>
            <person name="Cannon C."/>
            <person name="Castanera R."/>
            <person name="Culley D."/>
            <person name="Daum C."/>
            <person name="Ezra D."/>
            <person name="Gonzalez J."/>
            <person name="Henrissat B."/>
            <person name="Kuo A."/>
            <person name="Liang C."/>
            <person name="Lipzen A."/>
            <person name="Lutzoni F."/>
            <person name="Magnuson J."/>
            <person name="Mondo S."/>
            <person name="Nolan M."/>
            <person name="Ohm R."/>
            <person name="Pangilinan J."/>
            <person name="Park H.-J."/>
            <person name="Ramirez L."/>
            <person name="Alfaro M."/>
            <person name="Sun H."/>
            <person name="Tritt A."/>
            <person name="Yoshinaga Y."/>
            <person name="Zwiers L.-H."/>
            <person name="Turgeon B."/>
            <person name="Goodwin S."/>
            <person name="Spatafora J."/>
            <person name="Crous P."/>
            <person name="Grigoriev I."/>
        </authorList>
    </citation>
    <scope>NUCLEOTIDE SEQUENCE</scope>
    <source>
        <strain evidence="1">ATCC 200398</strain>
    </source>
</reference>